<dbReference type="CDD" id="cd19756">
    <property type="entry name" value="Bbox2"/>
    <property type="match status" value="1"/>
</dbReference>
<dbReference type="PANTHER" id="PTHR25462">
    <property type="entry name" value="BONUS, ISOFORM C-RELATED"/>
    <property type="match status" value="1"/>
</dbReference>
<organism evidence="3 4">
    <name type="scientific">Mytilus coruscus</name>
    <name type="common">Sea mussel</name>
    <dbReference type="NCBI Taxonomy" id="42192"/>
    <lineage>
        <taxon>Eukaryota</taxon>
        <taxon>Metazoa</taxon>
        <taxon>Spiralia</taxon>
        <taxon>Lophotrochozoa</taxon>
        <taxon>Mollusca</taxon>
        <taxon>Bivalvia</taxon>
        <taxon>Autobranchia</taxon>
        <taxon>Pteriomorphia</taxon>
        <taxon>Mytilida</taxon>
        <taxon>Mytiloidea</taxon>
        <taxon>Mytilidae</taxon>
        <taxon>Mytilinae</taxon>
        <taxon>Mytilus</taxon>
    </lineage>
</organism>
<reference evidence="3 4" key="1">
    <citation type="submission" date="2020-06" db="EMBL/GenBank/DDBJ databases">
        <authorList>
            <person name="Li R."/>
            <person name="Bekaert M."/>
        </authorList>
    </citation>
    <scope>NUCLEOTIDE SEQUENCE [LARGE SCALE GENOMIC DNA]</scope>
    <source>
        <strain evidence="4">wild</strain>
    </source>
</reference>
<keyword evidence="1" id="KW-0862">Zinc</keyword>
<name>A0A6J8DXV0_MYTCO</name>
<keyword evidence="1" id="KW-0479">Metal-binding</keyword>
<dbReference type="Gene3D" id="3.30.160.60">
    <property type="entry name" value="Classic Zinc Finger"/>
    <property type="match status" value="1"/>
</dbReference>
<evidence type="ECO:0000259" key="2">
    <source>
        <dbReference type="PROSITE" id="PS50119"/>
    </source>
</evidence>
<evidence type="ECO:0000313" key="3">
    <source>
        <dbReference type="EMBL" id="CAC5412568.1"/>
    </source>
</evidence>
<feature type="domain" description="B box-type" evidence="2">
    <location>
        <begin position="9"/>
        <end position="53"/>
    </location>
</feature>
<dbReference type="Proteomes" id="UP000507470">
    <property type="component" value="Unassembled WGS sequence"/>
</dbReference>
<dbReference type="InterPro" id="IPR047153">
    <property type="entry name" value="TRIM45/56/19-like"/>
</dbReference>
<dbReference type="Pfam" id="PF00643">
    <property type="entry name" value="zf-B_box"/>
    <property type="match status" value="1"/>
</dbReference>
<dbReference type="SMART" id="SM00336">
    <property type="entry name" value="BBOX"/>
    <property type="match status" value="1"/>
</dbReference>
<accession>A0A6J8DXV0</accession>
<gene>
    <name evidence="3" type="ORF">MCOR_45567</name>
</gene>
<dbReference type="PROSITE" id="PS50119">
    <property type="entry name" value="ZF_BBOX"/>
    <property type="match status" value="1"/>
</dbReference>
<dbReference type="InterPro" id="IPR000315">
    <property type="entry name" value="Znf_B-box"/>
</dbReference>
<keyword evidence="4" id="KW-1185">Reference proteome</keyword>
<dbReference type="OrthoDB" id="6105938at2759"/>
<dbReference type="GO" id="GO:0008270">
    <property type="term" value="F:zinc ion binding"/>
    <property type="evidence" value="ECO:0007669"/>
    <property type="project" value="UniProtKB-KW"/>
</dbReference>
<sequence length="556" mass="62892">MAQVSINSKKFIMCPKHKSEIARFFCDDDQVLICDDCILDKSCSHNGHTKIKLKHYISKKREDLKQNAIEAKYKNLPDIQYALEKALKGKTDFNAAVDKQLEGVKLRREMVKKVFDELQDDLIKNFESARKAANEDFDKFSKRQQLRINFIQETTNIVESRISNMLETEVLSYDEKLSSNLKDDPDWDVVLQIQPPRHQCQNELVQKGKLQSIIGYMQSGTYDEAGEPVILRKKNANQDRNTGTEEENGRDSCPLSIIIENKRDFLAVKTFKRTAKVAHIVPKQSLQAWLIHSDIEELDCSSGMVKTKIIKSIEEEPQCAARNNANELIIGMVNKKSLRQLKCGGQFGFNFFSRNKSYTLGNYVNTAPLLAVCLCTCTSASVNGDITVCLVEKPASDQYPVKNPIIRRYANDKTQHVSDLVLSEDKINIEAPAYISENTNGDLCIVSCPEGKSSWITIADETGTMTFRYPAVDLKATSRIDYEFIGAGFLSDGTITVLDRIGFRQHLLDKEGVLLQKDTHESLPACLAIAPNDHVWIGFEDGQVKIFTYKDLYSEI</sequence>
<dbReference type="AlphaFoldDB" id="A0A6J8DXV0"/>
<evidence type="ECO:0000256" key="1">
    <source>
        <dbReference type="PROSITE-ProRule" id="PRU00024"/>
    </source>
</evidence>
<dbReference type="EMBL" id="CACVKT020008064">
    <property type="protein sequence ID" value="CAC5412568.1"/>
    <property type="molecule type" value="Genomic_DNA"/>
</dbReference>
<protein>
    <submittedName>
        <fullName evidence="3">TRIM2_3</fullName>
    </submittedName>
</protein>
<dbReference type="SUPFAM" id="SSF57845">
    <property type="entry name" value="B-box zinc-binding domain"/>
    <property type="match status" value="1"/>
</dbReference>
<evidence type="ECO:0000313" key="4">
    <source>
        <dbReference type="Proteomes" id="UP000507470"/>
    </source>
</evidence>
<proteinExistence type="predicted"/>
<dbReference type="PANTHER" id="PTHR25462:SF296">
    <property type="entry name" value="MEIOTIC P26, ISOFORM F"/>
    <property type="match status" value="1"/>
</dbReference>
<keyword evidence="1" id="KW-0863">Zinc-finger</keyword>